<accession>A0A1U9KQI7</accession>
<dbReference type="AlphaFoldDB" id="A0A1U9KQI7"/>
<feature type="domain" description="DUF4097" evidence="1">
    <location>
        <begin position="104"/>
        <end position="229"/>
    </location>
</feature>
<dbReference type="PANTHER" id="PTHR34094">
    <property type="match status" value="1"/>
</dbReference>
<dbReference type="PANTHER" id="PTHR34094:SF1">
    <property type="entry name" value="PROTEIN FAM185A"/>
    <property type="match status" value="1"/>
</dbReference>
<evidence type="ECO:0000313" key="2">
    <source>
        <dbReference type="EMBL" id="AQS88056.1"/>
    </source>
</evidence>
<dbReference type="STRING" id="320497.A0U93_08980"/>
<dbReference type="Pfam" id="PF13349">
    <property type="entry name" value="DUF4097"/>
    <property type="match status" value="1"/>
</dbReference>
<evidence type="ECO:0000313" key="3">
    <source>
        <dbReference type="Proteomes" id="UP000188604"/>
    </source>
</evidence>
<organism evidence="2 3">
    <name type="scientific">Neoasaia chiangmaiensis</name>
    <dbReference type="NCBI Taxonomy" id="320497"/>
    <lineage>
        <taxon>Bacteria</taxon>
        <taxon>Pseudomonadati</taxon>
        <taxon>Pseudomonadota</taxon>
        <taxon>Alphaproteobacteria</taxon>
        <taxon>Acetobacterales</taxon>
        <taxon>Acetobacteraceae</taxon>
        <taxon>Neoasaia</taxon>
    </lineage>
</organism>
<evidence type="ECO:0000259" key="1">
    <source>
        <dbReference type="Pfam" id="PF13349"/>
    </source>
</evidence>
<proteinExistence type="predicted"/>
<protein>
    <recommendedName>
        <fullName evidence="1">DUF4097 domain-containing protein</fullName>
    </recommendedName>
</protein>
<reference evidence="2 3" key="1">
    <citation type="submission" date="2016-03" db="EMBL/GenBank/DDBJ databases">
        <title>Acetic acid bacteria sequencing.</title>
        <authorList>
            <person name="Brandt J."/>
            <person name="Jakob F."/>
            <person name="Vogel R.F."/>
        </authorList>
    </citation>
    <scope>NUCLEOTIDE SEQUENCE [LARGE SCALE GENOMIC DNA]</scope>
    <source>
        <strain evidence="2 3">NBRC 101099</strain>
    </source>
</reference>
<name>A0A1U9KQI7_9PROT</name>
<keyword evidence="3" id="KW-1185">Reference proteome</keyword>
<dbReference type="KEGG" id="nch:A0U93_08980"/>
<dbReference type="Proteomes" id="UP000188604">
    <property type="component" value="Chromosome"/>
</dbReference>
<dbReference type="EMBL" id="CP014691">
    <property type="protein sequence ID" value="AQS88056.1"/>
    <property type="molecule type" value="Genomic_DNA"/>
</dbReference>
<dbReference type="InterPro" id="IPR025164">
    <property type="entry name" value="Toastrack_DUF4097"/>
</dbReference>
<sequence length="287" mass="30007">MASCAISFTGTGFERRTGSYFPSLASILHKNGNASSRLFRQGFSRPMPITLFPRRIRHPLALATIGAMTALAALPTATAWSADAPVVMHKMGEDIDIADAPGGARLETMGGNIHLGHVAGQAYLATMGGDLRLDTATGAVDVSSKGGDVTIGQVAGPLFVKTSGGDTSVTTASGSVSVTSAGGNISVGLHPEETPRTVTLSALGGDITLHVPHDFNGTIDARLSFSRQNEGRYHIEEPFALKQTVSPDWDNSHGQPHKTIQATGTIGQGRDHVSLSTVDADIRIIRD</sequence>
<gene>
    <name evidence="2" type="ORF">A0U93_08980</name>
</gene>